<dbReference type="PRINTS" id="PR00625">
    <property type="entry name" value="JDOMAIN"/>
</dbReference>
<dbReference type="Gene3D" id="1.10.287.110">
    <property type="entry name" value="DnaJ domain"/>
    <property type="match status" value="1"/>
</dbReference>
<reference evidence="8 9" key="1">
    <citation type="submission" date="2018-05" db="EMBL/GenBank/DDBJ databases">
        <authorList>
            <person name="Datahose"/>
        </authorList>
    </citation>
    <scope>NUCLEOTIDE SEQUENCE</scope>
</reference>
<feature type="signal peptide" evidence="6">
    <location>
        <begin position="1"/>
        <end position="16"/>
    </location>
</feature>
<dbReference type="Pfam" id="PF00226">
    <property type="entry name" value="DnaJ"/>
    <property type="match status" value="1"/>
</dbReference>
<dbReference type="GeneTree" id="ENSGT00940000155792"/>
<dbReference type="SUPFAM" id="SSF46565">
    <property type="entry name" value="Chaperone J-domain"/>
    <property type="match status" value="1"/>
</dbReference>
<reference evidence="8" key="3">
    <citation type="submission" date="2025-08" db="UniProtKB">
        <authorList>
            <consortium name="Ensembl"/>
        </authorList>
    </citation>
    <scope>IDENTIFICATION</scope>
</reference>
<dbReference type="Ensembl" id="ENSACLT00000049393.1">
    <property type="protein sequence ID" value="ENSACLP00000076769.1"/>
    <property type="gene ID" value="ENSACLG00000036440.1"/>
</dbReference>
<dbReference type="GO" id="GO:0051787">
    <property type="term" value="F:misfolded protein binding"/>
    <property type="evidence" value="ECO:0007669"/>
    <property type="project" value="TreeGrafter"/>
</dbReference>
<dbReference type="GO" id="GO:0051082">
    <property type="term" value="F:unfolded protein binding"/>
    <property type="evidence" value="ECO:0007669"/>
    <property type="project" value="TreeGrafter"/>
</dbReference>
<keyword evidence="6" id="KW-0732">Signal</keyword>
<dbReference type="PROSITE" id="PS50076">
    <property type="entry name" value="DNAJ_2"/>
    <property type="match status" value="1"/>
</dbReference>
<evidence type="ECO:0000256" key="5">
    <source>
        <dbReference type="ARBA" id="ARBA00046194"/>
    </source>
</evidence>
<feature type="chain" id="PRO_5044288849" description="DnaJ homolog subfamily B member 11" evidence="6">
    <location>
        <begin position="17"/>
        <end position="175"/>
    </location>
</feature>
<dbReference type="CDD" id="cd06257">
    <property type="entry name" value="DnaJ"/>
    <property type="match status" value="1"/>
</dbReference>
<dbReference type="PROSITE" id="PS00636">
    <property type="entry name" value="DNAJ_1"/>
    <property type="match status" value="1"/>
</dbReference>
<dbReference type="AlphaFoldDB" id="A0AAX7V5D8"/>
<dbReference type="InterPro" id="IPR051736">
    <property type="entry name" value="DnaJ-B11-like"/>
</dbReference>
<evidence type="ECO:0000256" key="1">
    <source>
        <dbReference type="ARBA" id="ARBA00039611"/>
    </source>
</evidence>
<name>A0AAX7V5D8_ASTCA</name>
<organism evidence="8 9">
    <name type="scientific">Astatotilapia calliptera</name>
    <name type="common">Eastern happy</name>
    <name type="synonym">Chromis callipterus</name>
    <dbReference type="NCBI Taxonomy" id="8154"/>
    <lineage>
        <taxon>Eukaryota</taxon>
        <taxon>Metazoa</taxon>
        <taxon>Chordata</taxon>
        <taxon>Craniata</taxon>
        <taxon>Vertebrata</taxon>
        <taxon>Euteleostomi</taxon>
        <taxon>Actinopterygii</taxon>
        <taxon>Neopterygii</taxon>
        <taxon>Teleostei</taxon>
        <taxon>Neoteleostei</taxon>
        <taxon>Acanthomorphata</taxon>
        <taxon>Ovalentaria</taxon>
        <taxon>Cichlomorphae</taxon>
        <taxon>Cichliformes</taxon>
        <taxon>Cichlidae</taxon>
        <taxon>African cichlids</taxon>
        <taxon>Pseudocrenilabrinae</taxon>
        <taxon>Haplochromini</taxon>
        <taxon>Astatotilapia</taxon>
    </lineage>
</organism>
<evidence type="ECO:0000256" key="4">
    <source>
        <dbReference type="ARBA" id="ARBA00042329"/>
    </source>
</evidence>
<dbReference type="SMART" id="SM00271">
    <property type="entry name" value="DnaJ"/>
    <property type="match status" value="1"/>
</dbReference>
<evidence type="ECO:0000256" key="6">
    <source>
        <dbReference type="SAM" id="SignalP"/>
    </source>
</evidence>
<evidence type="ECO:0000256" key="3">
    <source>
        <dbReference type="ARBA" id="ARBA00041948"/>
    </source>
</evidence>
<keyword evidence="9" id="KW-1185">Reference proteome</keyword>
<comment type="function">
    <text evidence="5">As a co-chaperone for HSPA5 it is required for proper folding, trafficking or degradation of proteins. Binds directly to both unfolded proteins that are substrates for ERAD and nascent unfolded peptide chains, but dissociates from the HSPA5-unfolded protein complex before folding is completed. May help recruiting HSPA5 and other chaperones to the substrate. Stimulates HSPA5 ATPase activity. It is necessary for maturation and correct trafficking of PKD1.</text>
</comment>
<dbReference type="GO" id="GO:0005783">
    <property type="term" value="C:endoplasmic reticulum"/>
    <property type="evidence" value="ECO:0007669"/>
    <property type="project" value="TreeGrafter"/>
</dbReference>
<accession>A0AAX7V5D8</accession>
<dbReference type="PANTHER" id="PTHR44298">
    <property type="entry name" value="DNAJ HOMOLOG SUBFAMILY B MEMBER 11"/>
    <property type="match status" value="1"/>
</dbReference>
<dbReference type="Proteomes" id="UP000265100">
    <property type="component" value="Chromosome 17"/>
</dbReference>
<dbReference type="FunFam" id="1.10.287.110:FF:000040">
    <property type="entry name" value="dnaJ homolog subfamily B member 11"/>
    <property type="match status" value="1"/>
</dbReference>
<proteinExistence type="predicted"/>
<dbReference type="PANTHER" id="PTHR44298:SF1">
    <property type="entry name" value="DNAJ HOMOLOG SUBFAMILY B MEMBER 11"/>
    <property type="match status" value="1"/>
</dbReference>
<dbReference type="GO" id="GO:0051604">
    <property type="term" value="P:protein maturation"/>
    <property type="evidence" value="ECO:0007669"/>
    <property type="project" value="TreeGrafter"/>
</dbReference>
<sequence>MVIIPLIYLLVDAVDADEYKSALIRDIKKAYRKLALQLHPDRNQDDPQALDKFADLGAAYEVLSDKEKRKQYDMYGEYRLKEGHHSSHSDIFSSFFGDFGFMFGGNRQQQDRNIPRGNDIILDQDVTLEEVCSVNFVGAAQQTAGDAVWPHRFPCVHSPQCRSDVVLHDADHRSL</sequence>
<evidence type="ECO:0000259" key="7">
    <source>
        <dbReference type="PROSITE" id="PS50076"/>
    </source>
</evidence>
<dbReference type="InterPro" id="IPR001623">
    <property type="entry name" value="DnaJ_domain"/>
</dbReference>
<evidence type="ECO:0000313" key="9">
    <source>
        <dbReference type="Proteomes" id="UP000265100"/>
    </source>
</evidence>
<reference evidence="8" key="4">
    <citation type="submission" date="2025-09" db="UniProtKB">
        <authorList>
            <consortium name="Ensembl"/>
        </authorList>
    </citation>
    <scope>IDENTIFICATION</scope>
</reference>
<dbReference type="InterPro" id="IPR018253">
    <property type="entry name" value="DnaJ_domain_CS"/>
</dbReference>
<evidence type="ECO:0000256" key="2">
    <source>
        <dbReference type="ARBA" id="ARBA00041532"/>
    </source>
</evidence>
<reference evidence="9" key="2">
    <citation type="submission" date="2023-03" db="EMBL/GenBank/DDBJ databases">
        <authorList>
            <consortium name="Wellcome Sanger Institute Data Sharing"/>
        </authorList>
    </citation>
    <scope>NUCLEOTIDE SEQUENCE [LARGE SCALE GENOMIC DNA]</scope>
</reference>
<evidence type="ECO:0000313" key="8">
    <source>
        <dbReference type="Ensembl" id="ENSACLP00000076769.1"/>
    </source>
</evidence>
<protein>
    <recommendedName>
        <fullName evidence="1">DnaJ homolog subfamily B member 11</fullName>
    </recommendedName>
    <alternativeName>
        <fullName evidence="3">ER-associated DNAJ</fullName>
    </alternativeName>
    <alternativeName>
        <fullName evidence="4">ER-associated Hsp40 co-chaperone</fullName>
    </alternativeName>
    <alternativeName>
        <fullName evidence="2">Endoplasmic reticulum DNA J domain-containing protein 3</fullName>
    </alternativeName>
</protein>
<feature type="domain" description="J" evidence="7">
    <location>
        <begin position="9"/>
        <end position="76"/>
    </location>
</feature>
<dbReference type="InterPro" id="IPR036869">
    <property type="entry name" value="J_dom_sf"/>
</dbReference>